<sequence length="64" mass="6874">MAGLKFGFAWTFTTSPVTDRNGLHTFVVRESVKPTVGSYPAQSERKITRDVASTLGYTPAGGPL</sequence>
<organism evidence="1">
    <name type="scientific">freshwater metagenome</name>
    <dbReference type="NCBI Taxonomy" id="449393"/>
    <lineage>
        <taxon>unclassified sequences</taxon>
        <taxon>metagenomes</taxon>
        <taxon>ecological metagenomes</taxon>
    </lineage>
</organism>
<dbReference type="AlphaFoldDB" id="A0A6J7UPR7"/>
<evidence type="ECO:0000313" key="1">
    <source>
        <dbReference type="EMBL" id="CAB5067885.1"/>
    </source>
</evidence>
<gene>
    <name evidence="1" type="ORF">UFOPK4306_02212</name>
</gene>
<reference evidence="1" key="1">
    <citation type="submission" date="2020-05" db="EMBL/GenBank/DDBJ databases">
        <authorList>
            <person name="Chiriac C."/>
            <person name="Salcher M."/>
            <person name="Ghai R."/>
            <person name="Kavagutti S V."/>
        </authorList>
    </citation>
    <scope>NUCLEOTIDE SEQUENCE</scope>
</reference>
<accession>A0A6J7UPR7</accession>
<proteinExistence type="predicted"/>
<dbReference type="EMBL" id="CAFBQP010000117">
    <property type="protein sequence ID" value="CAB5067885.1"/>
    <property type="molecule type" value="Genomic_DNA"/>
</dbReference>
<protein>
    <submittedName>
        <fullName evidence="1">Unannotated protein</fullName>
    </submittedName>
</protein>
<name>A0A6J7UPR7_9ZZZZ</name>